<dbReference type="InterPro" id="IPR003697">
    <property type="entry name" value="Maf-like"/>
</dbReference>
<dbReference type="CDD" id="cd00555">
    <property type="entry name" value="Maf"/>
    <property type="match status" value="1"/>
</dbReference>
<dbReference type="InterPro" id="IPR029001">
    <property type="entry name" value="ITPase-like_fam"/>
</dbReference>
<keyword evidence="3 4" id="KW-0546">Nucleotide metabolism</keyword>
<comment type="catalytic activity">
    <reaction evidence="4">
        <text>a 2'-deoxyribonucleoside 5'-triphosphate + H2O = a 2'-deoxyribonucleoside 5'-phosphate + diphosphate + H(+)</text>
        <dbReference type="Rhea" id="RHEA:44644"/>
        <dbReference type="ChEBI" id="CHEBI:15377"/>
        <dbReference type="ChEBI" id="CHEBI:15378"/>
        <dbReference type="ChEBI" id="CHEBI:33019"/>
        <dbReference type="ChEBI" id="CHEBI:61560"/>
        <dbReference type="ChEBI" id="CHEBI:65317"/>
        <dbReference type="EC" id="3.6.1.9"/>
    </reaction>
</comment>
<dbReference type="PANTHER" id="PTHR43213">
    <property type="entry name" value="BIFUNCTIONAL DTTP/UTP PYROPHOSPHATASE/METHYLTRANSFERASE PROTEIN-RELATED"/>
    <property type="match status" value="1"/>
</dbReference>
<dbReference type="Pfam" id="PF02545">
    <property type="entry name" value="Maf"/>
    <property type="match status" value="1"/>
</dbReference>
<comment type="subcellular location">
    <subcellularLocation>
        <location evidence="4">Cytoplasm</location>
    </subcellularLocation>
</comment>
<dbReference type="PIRSF" id="PIRSF006305">
    <property type="entry name" value="Maf"/>
    <property type="match status" value="1"/>
</dbReference>
<accession>A0A1W6LNE2</accession>
<comment type="caution">
    <text evidence="4">Lacks conserved residue(s) required for the propagation of feature annotation.</text>
</comment>
<dbReference type="Gene3D" id="3.90.950.10">
    <property type="match status" value="1"/>
</dbReference>
<sequence length="204" mass="22337">MGKTMSGNKFILASASPRRKELLEQAGYIFDIVPSGVDEESFKRAGLSPTGYTEKLAEAKAKVVAEDYPSIPVLGSDCIVELGGEIFEKPQDEKDAERIIKTLFSSPHYVITSVALVLKAKGEQSVQTAVTKIHPARLTTEQIAHHISTGRWQGRAGGYGVQDPHTEEYIEKIEGSFTNVVGLPMELTSEMLKDFGITPELQEN</sequence>
<dbReference type="NCBIfam" id="TIGR00172">
    <property type="entry name" value="maf"/>
    <property type="match status" value="1"/>
</dbReference>
<dbReference type="EMBL" id="CP021023">
    <property type="protein sequence ID" value="ARN57320.1"/>
    <property type="molecule type" value="Genomic_DNA"/>
</dbReference>
<dbReference type="GO" id="GO:0009117">
    <property type="term" value="P:nucleotide metabolic process"/>
    <property type="evidence" value="ECO:0007669"/>
    <property type="project" value="UniProtKB-KW"/>
</dbReference>
<dbReference type="Proteomes" id="UP000193334">
    <property type="component" value="Chromosome"/>
</dbReference>
<dbReference type="PANTHER" id="PTHR43213:SF5">
    <property type="entry name" value="BIFUNCTIONAL DTTP_UTP PYROPHOSPHATASE_METHYLTRANSFERASE PROTEIN-RELATED"/>
    <property type="match status" value="1"/>
</dbReference>
<comment type="similarity">
    <text evidence="4">Belongs to the Maf family.</text>
</comment>
<feature type="active site" description="Proton acceptor" evidence="4">
    <location>
        <position position="77"/>
    </location>
</feature>
<comment type="catalytic activity">
    <reaction evidence="4">
        <text>a ribonucleoside 5'-triphosphate + H2O = a ribonucleoside 5'-phosphate + diphosphate + H(+)</text>
        <dbReference type="Rhea" id="RHEA:23996"/>
        <dbReference type="ChEBI" id="CHEBI:15377"/>
        <dbReference type="ChEBI" id="CHEBI:15378"/>
        <dbReference type="ChEBI" id="CHEBI:33019"/>
        <dbReference type="ChEBI" id="CHEBI:58043"/>
        <dbReference type="ChEBI" id="CHEBI:61557"/>
        <dbReference type="EC" id="3.6.1.9"/>
    </reaction>
</comment>
<dbReference type="GO" id="GO:0005737">
    <property type="term" value="C:cytoplasm"/>
    <property type="evidence" value="ECO:0007669"/>
    <property type="project" value="UniProtKB-SubCell"/>
</dbReference>
<organism evidence="5 6">
    <name type="scientific">Sedimentisphaera salicampi</name>
    <dbReference type="NCBI Taxonomy" id="1941349"/>
    <lineage>
        <taxon>Bacteria</taxon>
        <taxon>Pseudomonadati</taxon>
        <taxon>Planctomycetota</taxon>
        <taxon>Phycisphaerae</taxon>
        <taxon>Sedimentisphaerales</taxon>
        <taxon>Sedimentisphaeraceae</taxon>
        <taxon>Sedimentisphaera</taxon>
    </lineage>
</organism>
<comment type="cofactor">
    <cofactor evidence="1 4">
        <name>a divalent metal cation</name>
        <dbReference type="ChEBI" id="CHEBI:60240"/>
    </cofactor>
</comment>
<keyword evidence="2 4" id="KW-0378">Hydrolase</keyword>
<dbReference type="HAMAP" id="MF_00528">
    <property type="entry name" value="Maf"/>
    <property type="match status" value="1"/>
</dbReference>
<comment type="function">
    <text evidence="4">Nucleoside triphosphate pyrophosphatase. May have a dual role in cell division arrest and in preventing the incorporation of modified nucleotides into cellular nucleic acids.</text>
</comment>
<dbReference type="AlphaFoldDB" id="A0A1W6LNE2"/>
<evidence type="ECO:0000256" key="2">
    <source>
        <dbReference type="ARBA" id="ARBA00022801"/>
    </source>
</evidence>
<keyword evidence="4" id="KW-0963">Cytoplasm</keyword>
<proteinExistence type="inferred from homology"/>
<name>A0A1W6LNE2_9BACT</name>
<gene>
    <name evidence="5" type="primary">yhdE</name>
    <name evidence="5" type="ORF">STSP1_01724</name>
</gene>
<keyword evidence="6" id="KW-1185">Reference proteome</keyword>
<dbReference type="SUPFAM" id="SSF52972">
    <property type="entry name" value="ITPase-like"/>
    <property type="match status" value="1"/>
</dbReference>
<dbReference type="GO" id="GO:0047429">
    <property type="term" value="F:nucleoside triphosphate diphosphatase activity"/>
    <property type="evidence" value="ECO:0007669"/>
    <property type="project" value="UniProtKB-EC"/>
</dbReference>
<dbReference type="STRING" id="1941349.STSP1_01724"/>
<reference evidence="6" key="1">
    <citation type="submission" date="2017-04" db="EMBL/GenBank/DDBJ databases">
        <title>Comparative genomics and description of representatives of a novel lineage of planctomycetes thriving in anoxic sediments.</title>
        <authorList>
            <person name="Spring S."/>
            <person name="Bunk B."/>
            <person name="Sproer C."/>
        </authorList>
    </citation>
    <scope>NUCLEOTIDE SEQUENCE [LARGE SCALE GENOMIC DNA]</scope>
    <source>
        <strain evidence="6">ST-PulAB-D4</strain>
    </source>
</reference>
<evidence type="ECO:0000313" key="6">
    <source>
        <dbReference type="Proteomes" id="UP000193334"/>
    </source>
</evidence>
<dbReference type="EC" id="3.6.1.9" evidence="4"/>
<protein>
    <recommendedName>
        <fullName evidence="4">Nucleoside triphosphate pyrophosphatase</fullName>
        <ecNumber evidence="4">3.6.1.9</ecNumber>
    </recommendedName>
    <alternativeName>
        <fullName evidence="4">Nucleotide pyrophosphatase</fullName>
        <shortName evidence="4">Nucleotide PPase</shortName>
    </alternativeName>
</protein>
<evidence type="ECO:0000256" key="3">
    <source>
        <dbReference type="ARBA" id="ARBA00023080"/>
    </source>
</evidence>
<dbReference type="KEGG" id="pbp:STSP1_01724"/>
<evidence type="ECO:0000313" key="5">
    <source>
        <dbReference type="EMBL" id="ARN57320.1"/>
    </source>
</evidence>
<evidence type="ECO:0000256" key="4">
    <source>
        <dbReference type="HAMAP-Rule" id="MF_00528"/>
    </source>
</evidence>
<evidence type="ECO:0000256" key="1">
    <source>
        <dbReference type="ARBA" id="ARBA00001968"/>
    </source>
</evidence>